<reference evidence="9 10" key="1">
    <citation type="journal article" date="2017" name="Front. Microbiol.">
        <title>Comparative Genomic Analysis of the Class Epsilonproteobacteria and Proposed Reclassification to Epsilonbacteraeota (phyl. nov.).</title>
        <authorList>
            <person name="Waite D.W."/>
            <person name="Vanwonterghem I."/>
            <person name="Rinke C."/>
            <person name="Parks D.H."/>
            <person name="Zhang Y."/>
            <person name="Takai K."/>
            <person name="Sievert S.M."/>
            <person name="Simon J."/>
            <person name="Campbell B.J."/>
            <person name="Hanson T.E."/>
            <person name="Woyke T."/>
            <person name="Klotz M.G."/>
            <person name="Hugenholtz P."/>
        </authorList>
    </citation>
    <scope>NUCLEOTIDE SEQUENCE [LARGE SCALE GENOMIC DNA]</scope>
    <source>
        <strain evidence="9">UBA12443</strain>
    </source>
</reference>
<accession>A0A2D3WJN7</accession>
<comment type="subcellular location">
    <subcellularLocation>
        <location evidence="1">Membrane</location>
        <topology evidence="1">Multi-pass membrane protein</topology>
    </subcellularLocation>
</comment>
<evidence type="ECO:0000259" key="8">
    <source>
        <dbReference type="Pfam" id="PF01794"/>
    </source>
</evidence>
<keyword evidence="2" id="KW-0813">Transport</keyword>
<keyword evidence="4 7" id="KW-1133">Transmembrane helix</keyword>
<evidence type="ECO:0000256" key="6">
    <source>
        <dbReference type="ARBA" id="ARBA00023136"/>
    </source>
</evidence>
<feature type="transmembrane region" description="Helical" evidence="7">
    <location>
        <begin position="179"/>
        <end position="198"/>
    </location>
</feature>
<dbReference type="GO" id="GO:0010181">
    <property type="term" value="F:FMN binding"/>
    <property type="evidence" value="ECO:0007669"/>
    <property type="project" value="TreeGrafter"/>
</dbReference>
<feature type="transmembrane region" description="Helical" evidence="7">
    <location>
        <begin position="127"/>
        <end position="144"/>
    </location>
</feature>
<dbReference type="RefSeq" id="WP_294893597.1">
    <property type="nucleotide sequence ID" value="NZ_DLUI01000079.1"/>
</dbReference>
<keyword evidence="6 7" id="KW-0472">Membrane</keyword>
<feature type="transmembrane region" description="Helical" evidence="7">
    <location>
        <begin position="156"/>
        <end position="173"/>
    </location>
</feature>
<dbReference type="GO" id="GO:0005886">
    <property type="term" value="C:plasma membrane"/>
    <property type="evidence" value="ECO:0007669"/>
    <property type="project" value="TreeGrafter"/>
</dbReference>
<evidence type="ECO:0000256" key="4">
    <source>
        <dbReference type="ARBA" id="ARBA00022989"/>
    </source>
</evidence>
<dbReference type="Pfam" id="PF01794">
    <property type="entry name" value="Ferric_reduct"/>
    <property type="match status" value="1"/>
</dbReference>
<name>A0A2D3WJN7_9BACT</name>
<dbReference type="PANTHER" id="PTHR36964:SF1">
    <property type="entry name" value="PROTEIN-METHIONINE-SULFOXIDE REDUCTASE HEME-BINDING SUBUNIT MSRQ"/>
    <property type="match status" value="1"/>
</dbReference>
<dbReference type="InterPro" id="IPR013130">
    <property type="entry name" value="Fe3_Rdtase_TM_dom"/>
</dbReference>
<comment type="caution">
    <text evidence="9">The sequence shown here is derived from an EMBL/GenBank/DDBJ whole genome shotgun (WGS) entry which is preliminary data.</text>
</comment>
<dbReference type="AlphaFoldDB" id="A0A2D3WJN7"/>
<sequence>MRFIIWFGALLPIVYALIRFSVEIQPEWIRESFIFIEQFVPFTLTKFPTDPLKFSTDLSGDSAFWLLALTLTFTPVRVFLKLNLIRYRRLAGLFSFFYALMHALLFIGIDQEFNVHGVIHEAVTKPFIAFGMGAFIIMLTMALTSTKKLFGLFHSWHKMVYIAAVLIVVHYLMSHKTVTWDNLSMAGVLIFLLVLRLIKR</sequence>
<evidence type="ECO:0000256" key="1">
    <source>
        <dbReference type="ARBA" id="ARBA00004141"/>
    </source>
</evidence>
<gene>
    <name evidence="9" type="ORF">CFH83_05655</name>
</gene>
<evidence type="ECO:0000256" key="2">
    <source>
        <dbReference type="ARBA" id="ARBA00022448"/>
    </source>
</evidence>
<dbReference type="InterPro" id="IPR022837">
    <property type="entry name" value="MsrQ-like"/>
</dbReference>
<organism evidence="9 10">
    <name type="scientific">Sulfuricurvum kujiense</name>
    <dbReference type="NCBI Taxonomy" id="148813"/>
    <lineage>
        <taxon>Bacteria</taxon>
        <taxon>Pseudomonadati</taxon>
        <taxon>Campylobacterota</taxon>
        <taxon>Epsilonproteobacteria</taxon>
        <taxon>Campylobacterales</taxon>
        <taxon>Sulfurimonadaceae</taxon>
        <taxon>Sulfuricurvum</taxon>
    </lineage>
</organism>
<protein>
    <recommendedName>
        <fullName evidence="8">Ferric oxidoreductase domain-containing protein</fullName>
    </recommendedName>
</protein>
<evidence type="ECO:0000256" key="3">
    <source>
        <dbReference type="ARBA" id="ARBA00022692"/>
    </source>
</evidence>
<keyword evidence="3 7" id="KW-0812">Transmembrane</keyword>
<proteinExistence type="predicted"/>
<evidence type="ECO:0000313" key="10">
    <source>
        <dbReference type="Proteomes" id="UP000228859"/>
    </source>
</evidence>
<evidence type="ECO:0000313" key="9">
    <source>
        <dbReference type="EMBL" id="DAB38506.1"/>
    </source>
</evidence>
<dbReference type="EMBL" id="DLUI01000079">
    <property type="protein sequence ID" value="DAB38506.1"/>
    <property type="molecule type" value="Genomic_DNA"/>
</dbReference>
<dbReference type="Proteomes" id="UP000228859">
    <property type="component" value="Unassembled WGS sequence"/>
</dbReference>
<dbReference type="PANTHER" id="PTHR36964">
    <property type="entry name" value="PROTEIN-METHIONINE-SULFOXIDE REDUCTASE HEME-BINDING SUBUNIT MSRQ"/>
    <property type="match status" value="1"/>
</dbReference>
<evidence type="ECO:0000256" key="7">
    <source>
        <dbReference type="SAM" id="Phobius"/>
    </source>
</evidence>
<dbReference type="GO" id="GO:0020037">
    <property type="term" value="F:heme binding"/>
    <property type="evidence" value="ECO:0007669"/>
    <property type="project" value="TreeGrafter"/>
</dbReference>
<feature type="transmembrane region" description="Helical" evidence="7">
    <location>
        <begin position="62"/>
        <end position="80"/>
    </location>
</feature>
<feature type="domain" description="Ferric oxidoreductase" evidence="8">
    <location>
        <begin position="62"/>
        <end position="168"/>
    </location>
</feature>
<keyword evidence="5" id="KW-0408">Iron</keyword>
<dbReference type="GO" id="GO:0016679">
    <property type="term" value="F:oxidoreductase activity, acting on diphenols and related substances as donors"/>
    <property type="evidence" value="ECO:0007669"/>
    <property type="project" value="TreeGrafter"/>
</dbReference>
<feature type="transmembrane region" description="Helical" evidence="7">
    <location>
        <begin position="87"/>
        <end position="107"/>
    </location>
</feature>
<evidence type="ECO:0000256" key="5">
    <source>
        <dbReference type="ARBA" id="ARBA00023004"/>
    </source>
</evidence>